<feature type="non-terminal residue" evidence="1">
    <location>
        <position position="156"/>
    </location>
</feature>
<name>A0A8J2LGV9_9HEXA</name>
<dbReference type="Proteomes" id="UP000708208">
    <property type="component" value="Unassembled WGS sequence"/>
</dbReference>
<gene>
    <name evidence="1" type="ORF">AFUS01_LOCUS32810</name>
</gene>
<protein>
    <submittedName>
        <fullName evidence="1">Uncharacterized protein</fullName>
    </submittedName>
</protein>
<accession>A0A8J2LGV9</accession>
<dbReference type="EMBL" id="CAJVCH010526677">
    <property type="protein sequence ID" value="CAG7822544.1"/>
    <property type="molecule type" value="Genomic_DNA"/>
</dbReference>
<evidence type="ECO:0000313" key="1">
    <source>
        <dbReference type="EMBL" id="CAG7822544.1"/>
    </source>
</evidence>
<comment type="caution">
    <text evidence="1">The sequence shown here is derived from an EMBL/GenBank/DDBJ whole genome shotgun (WGS) entry which is preliminary data.</text>
</comment>
<reference evidence="1" key="1">
    <citation type="submission" date="2021-06" db="EMBL/GenBank/DDBJ databases">
        <authorList>
            <person name="Hodson N. C."/>
            <person name="Mongue J. A."/>
            <person name="Jaron S. K."/>
        </authorList>
    </citation>
    <scope>NUCLEOTIDE SEQUENCE</scope>
</reference>
<keyword evidence="2" id="KW-1185">Reference proteome</keyword>
<evidence type="ECO:0000313" key="2">
    <source>
        <dbReference type="Proteomes" id="UP000708208"/>
    </source>
</evidence>
<dbReference type="AlphaFoldDB" id="A0A8J2LGV9"/>
<organism evidence="1 2">
    <name type="scientific">Allacma fusca</name>
    <dbReference type="NCBI Taxonomy" id="39272"/>
    <lineage>
        <taxon>Eukaryota</taxon>
        <taxon>Metazoa</taxon>
        <taxon>Ecdysozoa</taxon>
        <taxon>Arthropoda</taxon>
        <taxon>Hexapoda</taxon>
        <taxon>Collembola</taxon>
        <taxon>Symphypleona</taxon>
        <taxon>Sminthuridae</taxon>
        <taxon>Allacma</taxon>
    </lineage>
</organism>
<sequence length="156" mass="17340">YFLEDYGYILEFVNFLGVSLSEPACYLENGQQPFTKPNVVSLGSREVLVMKMDNSGKGKGGIVSFRIGNTDLRIAVAFQLFNNGNKFATAFVPSNVPTDGNLMVYLTSDDQWSTSPDRKFAMAKHGPLVILTRNICARVEMTEDLKAVLKIVLKTY</sequence>
<proteinExistence type="predicted"/>